<gene>
    <name evidence="1" type="ORF">NM688_g6659</name>
</gene>
<evidence type="ECO:0000313" key="1">
    <source>
        <dbReference type="EMBL" id="KAJ3537599.1"/>
    </source>
</evidence>
<sequence length="143" mass="15923">MLSSSPWSFPSSAQELNCEDCCNGSATFIHSSSEGAESEYSDYESVNYSRGLKTTAIGDVSLATDGHQYSHTVSWSDAAITQHKIQWAREQKFRLSDVVLYVVEQRSMLPSLPSAVPEAARLEIREHASYITYPPGPPQRHLR</sequence>
<dbReference type="EMBL" id="JANHOG010001407">
    <property type="protein sequence ID" value="KAJ3537599.1"/>
    <property type="molecule type" value="Genomic_DNA"/>
</dbReference>
<proteinExistence type="predicted"/>
<dbReference type="Proteomes" id="UP001148662">
    <property type="component" value="Unassembled WGS sequence"/>
</dbReference>
<accession>A0ACC1SE11</accession>
<reference evidence="1" key="1">
    <citation type="submission" date="2022-07" db="EMBL/GenBank/DDBJ databases">
        <title>Genome Sequence of Phlebia brevispora.</title>
        <authorList>
            <person name="Buettner E."/>
        </authorList>
    </citation>
    <scope>NUCLEOTIDE SEQUENCE</scope>
    <source>
        <strain evidence="1">MPL23</strain>
    </source>
</reference>
<evidence type="ECO:0000313" key="2">
    <source>
        <dbReference type="Proteomes" id="UP001148662"/>
    </source>
</evidence>
<organism evidence="1 2">
    <name type="scientific">Phlebia brevispora</name>
    <dbReference type="NCBI Taxonomy" id="194682"/>
    <lineage>
        <taxon>Eukaryota</taxon>
        <taxon>Fungi</taxon>
        <taxon>Dikarya</taxon>
        <taxon>Basidiomycota</taxon>
        <taxon>Agaricomycotina</taxon>
        <taxon>Agaricomycetes</taxon>
        <taxon>Polyporales</taxon>
        <taxon>Meruliaceae</taxon>
        <taxon>Phlebia</taxon>
    </lineage>
</organism>
<name>A0ACC1SE11_9APHY</name>
<keyword evidence="2" id="KW-1185">Reference proteome</keyword>
<protein>
    <submittedName>
        <fullName evidence="1">Uncharacterized protein</fullName>
    </submittedName>
</protein>
<comment type="caution">
    <text evidence="1">The sequence shown here is derived from an EMBL/GenBank/DDBJ whole genome shotgun (WGS) entry which is preliminary data.</text>
</comment>